<proteinExistence type="predicted"/>
<protein>
    <submittedName>
        <fullName evidence="1">Uncharacterized protein</fullName>
    </submittedName>
</protein>
<name>A0AA49X1U5_9VIRU</name>
<evidence type="ECO:0000313" key="1">
    <source>
        <dbReference type="EMBL" id="WLJ25452.1"/>
    </source>
</evidence>
<sequence length="133" mass="15499">MASIELLRKTIEKENARMGDTLEYTFKYKGYTAQIRRVREYGHLCGYVKADIQNGSKEYEIVDEHAHGGVTWNENGWIGFDCAHLGDFSLWQYEMFEKMGGINPTVMNELEIYRDFEYVKSNLQEIIDALVRG</sequence>
<accession>A0AA49X1U5</accession>
<dbReference type="EMBL" id="OQ890310">
    <property type="protein sequence ID" value="WLJ25452.1"/>
    <property type="molecule type" value="Genomic_DNA"/>
</dbReference>
<reference evidence="1" key="1">
    <citation type="submission" date="2023-04" db="EMBL/GenBank/DDBJ databases">
        <title>The human skin virome in hidradenitis suppurativa patients.</title>
        <authorList>
            <person name="Jansen D."/>
        </authorList>
    </citation>
    <scope>NUCLEOTIDE SEQUENCE</scope>
    <source>
        <strain evidence="1">VC3_JansenPhageB</strain>
    </source>
</reference>
<organism evidence="1">
    <name type="scientific">Staphylococcus phage HS05</name>
    <dbReference type="NCBI Taxonomy" id="3056399"/>
    <lineage>
        <taxon>Viruses</taxon>
    </lineage>
</organism>